<reference evidence="3" key="1">
    <citation type="submission" date="2021-03" db="EMBL/GenBank/DDBJ databases">
        <title>Leucobacter chromiisoli sp. nov., isolated from chromium-containing soil of chemical plant.</title>
        <authorList>
            <person name="Xu Z."/>
        </authorList>
    </citation>
    <scope>NUCLEOTIDE SEQUENCE</scope>
    <source>
        <strain evidence="3">K 70/01</strain>
    </source>
</reference>
<keyword evidence="2" id="KW-0812">Transmembrane</keyword>
<keyword evidence="4" id="KW-1185">Reference proteome</keyword>
<evidence type="ECO:0000256" key="2">
    <source>
        <dbReference type="SAM" id="Phobius"/>
    </source>
</evidence>
<evidence type="ECO:0000256" key="1">
    <source>
        <dbReference type="SAM" id="MobiDB-lite"/>
    </source>
</evidence>
<evidence type="ECO:0000313" key="4">
    <source>
        <dbReference type="Proteomes" id="UP000668403"/>
    </source>
</evidence>
<keyword evidence="2" id="KW-0472">Membrane</keyword>
<accession>A0A939TNW3</accession>
<name>A0A939TNW3_9MICO</name>
<comment type="caution">
    <text evidence="3">The sequence shown here is derived from an EMBL/GenBank/DDBJ whole genome shotgun (WGS) entry which is preliminary data.</text>
</comment>
<dbReference type="InterPro" id="IPR025339">
    <property type="entry name" value="DUF4245"/>
</dbReference>
<dbReference type="Proteomes" id="UP000668403">
    <property type="component" value="Unassembled WGS sequence"/>
</dbReference>
<sequence>MARKQKPPAVVAELGRPETPQETATRKARDSRLYRERKTVNNLVLSLFVSLALVLLMVLIVPRGTGGFSEHEVDVASLAAEASPSAGHTLVAPEVPEGWKAKQAELRHDSDTRITYWYIGYTTDDERYAAVVQAFTPDGAPVEDRWIATQMEQQSATGETALGGVDWTVYDHRDRNPDEANMLYGVQGVGGDTTLLVYGTDSAESIDALATSVAEQAVE</sequence>
<keyword evidence="2" id="KW-1133">Transmembrane helix</keyword>
<dbReference type="EMBL" id="JAGFBF010000006">
    <property type="protein sequence ID" value="MBO2990958.1"/>
    <property type="molecule type" value="Genomic_DNA"/>
</dbReference>
<feature type="transmembrane region" description="Helical" evidence="2">
    <location>
        <begin position="39"/>
        <end position="61"/>
    </location>
</feature>
<feature type="region of interest" description="Disordered" evidence="1">
    <location>
        <begin position="1"/>
        <end position="30"/>
    </location>
</feature>
<proteinExistence type="predicted"/>
<dbReference type="AlphaFoldDB" id="A0A939TNW3"/>
<dbReference type="RefSeq" id="WP_208240603.1">
    <property type="nucleotide sequence ID" value="NZ_BAAAQU010000001.1"/>
</dbReference>
<protein>
    <submittedName>
        <fullName evidence="3">DUF4245 domain-containing protein</fullName>
    </submittedName>
</protein>
<evidence type="ECO:0000313" key="3">
    <source>
        <dbReference type="EMBL" id="MBO2990958.1"/>
    </source>
</evidence>
<gene>
    <name evidence="3" type="ORF">J4H85_13220</name>
</gene>
<dbReference type="Pfam" id="PF14030">
    <property type="entry name" value="DUF4245"/>
    <property type="match status" value="1"/>
</dbReference>
<organism evidence="3 4">
    <name type="scientific">Leucobacter tardus</name>
    <dbReference type="NCBI Taxonomy" id="501483"/>
    <lineage>
        <taxon>Bacteria</taxon>
        <taxon>Bacillati</taxon>
        <taxon>Actinomycetota</taxon>
        <taxon>Actinomycetes</taxon>
        <taxon>Micrococcales</taxon>
        <taxon>Microbacteriaceae</taxon>
        <taxon>Leucobacter</taxon>
    </lineage>
</organism>